<dbReference type="EMBL" id="JBJXBP010000005">
    <property type="protein sequence ID" value="KAL3829762.1"/>
    <property type="molecule type" value="Genomic_DNA"/>
</dbReference>
<gene>
    <name evidence="1" type="ORF">ACJIZ3_018564</name>
</gene>
<comment type="caution">
    <text evidence="1">The sequence shown here is derived from an EMBL/GenBank/DDBJ whole genome shotgun (WGS) entry which is preliminary data.</text>
</comment>
<keyword evidence="2" id="KW-1185">Reference proteome</keyword>
<dbReference type="Proteomes" id="UP001634393">
    <property type="component" value="Unassembled WGS sequence"/>
</dbReference>
<name>A0ABD3T059_9LAMI</name>
<evidence type="ECO:0000313" key="2">
    <source>
        <dbReference type="Proteomes" id="UP001634393"/>
    </source>
</evidence>
<reference evidence="1 2" key="1">
    <citation type="submission" date="2024-12" db="EMBL/GenBank/DDBJ databases">
        <title>The unique morphological basis and parallel evolutionary history of personate flowers in Penstemon.</title>
        <authorList>
            <person name="Depatie T.H."/>
            <person name="Wessinger C.A."/>
        </authorList>
    </citation>
    <scope>NUCLEOTIDE SEQUENCE [LARGE SCALE GENOMIC DNA]</scope>
    <source>
        <strain evidence="1">WTNN_2</strain>
        <tissue evidence="1">Leaf</tissue>
    </source>
</reference>
<dbReference type="AlphaFoldDB" id="A0ABD3T059"/>
<organism evidence="1 2">
    <name type="scientific">Penstemon smallii</name>
    <dbReference type="NCBI Taxonomy" id="265156"/>
    <lineage>
        <taxon>Eukaryota</taxon>
        <taxon>Viridiplantae</taxon>
        <taxon>Streptophyta</taxon>
        <taxon>Embryophyta</taxon>
        <taxon>Tracheophyta</taxon>
        <taxon>Spermatophyta</taxon>
        <taxon>Magnoliopsida</taxon>
        <taxon>eudicotyledons</taxon>
        <taxon>Gunneridae</taxon>
        <taxon>Pentapetalae</taxon>
        <taxon>asterids</taxon>
        <taxon>lamiids</taxon>
        <taxon>Lamiales</taxon>
        <taxon>Plantaginaceae</taxon>
        <taxon>Cheloneae</taxon>
        <taxon>Penstemon</taxon>
    </lineage>
</organism>
<proteinExistence type="predicted"/>
<evidence type="ECO:0000313" key="1">
    <source>
        <dbReference type="EMBL" id="KAL3829762.1"/>
    </source>
</evidence>
<accession>A0ABD3T059</accession>
<sequence length="65" mass="7431">MEEVRWDDPMAAYLVKKKRLEPVLPDLGDCEKMKESGFVVPKKSQFTAGEEEGLMLHQTDTTRSC</sequence>
<protein>
    <submittedName>
        <fullName evidence="1">Uncharacterized protein</fullName>
    </submittedName>
</protein>